<dbReference type="Gene3D" id="1.20.1280.50">
    <property type="match status" value="1"/>
</dbReference>
<dbReference type="SUPFAM" id="SSF52058">
    <property type="entry name" value="L domain-like"/>
    <property type="match status" value="1"/>
</dbReference>
<reference evidence="2" key="2">
    <citation type="submission" date="2021-10" db="EMBL/GenBank/DDBJ databases">
        <title>Phylogenomics reveals ancestral predisposition of the termite-cultivated fungus Termitomyces towards a domesticated lifestyle.</title>
        <authorList>
            <person name="Auxier B."/>
            <person name="Grum-Grzhimaylo A."/>
            <person name="Cardenas M.E."/>
            <person name="Lodge J.D."/>
            <person name="Laessoe T."/>
            <person name="Pedersen O."/>
            <person name="Smith M.E."/>
            <person name="Kuyper T.W."/>
            <person name="Franco-Molano E.A."/>
            <person name="Baroni T.J."/>
            <person name="Aanen D.K."/>
        </authorList>
    </citation>
    <scope>NUCLEOTIDE SEQUENCE</scope>
    <source>
        <strain evidence="2">D49</strain>
    </source>
</reference>
<feature type="domain" description="F-box" evidence="1">
    <location>
        <begin position="108"/>
        <end position="156"/>
    </location>
</feature>
<protein>
    <recommendedName>
        <fullName evidence="1">F-box domain-containing protein</fullName>
    </recommendedName>
</protein>
<dbReference type="OrthoDB" id="3221235at2759"/>
<dbReference type="Proteomes" id="UP000717328">
    <property type="component" value="Unassembled WGS sequence"/>
</dbReference>
<organism evidence="2 3">
    <name type="scientific">Sphagnurus paluster</name>
    <dbReference type="NCBI Taxonomy" id="117069"/>
    <lineage>
        <taxon>Eukaryota</taxon>
        <taxon>Fungi</taxon>
        <taxon>Dikarya</taxon>
        <taxon>Basidiomycota</taxon>
        <taxon>Agaricomycotina</taxon>
        <taxon>Agaricomycetes</taxon>
        <taxon>Agaricomycetidae</taxon>
        <taxon>Agaricales</taxon>
        <taxon>Tricholomatineae</taxon>
        <taxon>Lyophyllaceae</taxon>
        <taxon>Sphagnurus</taxon>
    </lineage>
</organism>
<proteinExistence type="predicted"/>
<name>A0A9P7K5E2_9AGAR</name>
<reference evidence="2" key="1">
    <citation type="submission" date="2021-02" db="EMBL/GenBank/DDBJ databases">
        <authorList>
            <person name="Nieuwenhuis M."/>
            <person name="Van De Peppel L.J.J."/>
        </authorList>
    </citation>
    <scope>NUCLEOTIDE SEQUENCE</scope>
    <source>
        <strain evidence="2">D49</strain>
    </source>
</reference>
<sequence>MARYFRAEGLHLTEKIETKVDRTEKSEIKEIKNALWRNNSRPSLDTRKRLHELRALSIAEIAKIDNDLLGFQIEMNNLLGKIRSSTSTRSQHESLVYSYTAQLSPVRLLPPEILVEIFKYALPDRLNSNSKLFPLALCSVCSAWREAALAYPTLWNGLLPRDPDASYVDDTYIDYGFSHSPTGTLSFSIYSPSQMHRINYDDYVRTTIVFRSISPFYRLLSDLDIHIHFLDSVFPFLTLPSGSIPLLEEISLTVDHVRENIAIPPITVFQNATRLSRIALIVPLDFLEGFLVELLPWSQLTHLELMNPIELLLFVKVISQGKQLVDATFSLDIYADDSEFGLITQLCKSSVQLAHLSAIRLHAFSQDMTDIHENLLQRIMSSLRLPALETLEFAGKDHAMPVKLNTIIPTISQHPLPSLRALVLSYLHANISELTEVLSACPDLEELSLYLDTTTPVPVDPARILQSLRQHPEVEDNAITKSQRTPHVSHNFPHLTSFTFSFLCHRIQESEVVAAEFGTLISTWAQDESRASALRIITMYICDERAANWTGHAAVFAKLAERLSPWSKDNNVAEAGEGRFLLTTYLVRESQPVGQI</sequence>
<dbReference type="InterPro" id="IPR036047">
    <property type="entry name" value="F-box-like_dom_sf"/>
</dbReference>
<dbReference type="EMBL" id="JABCKI010005866">
    <property type="protein sequence ID" value="KAG5637049.1"/>
    <property type="molecule type" value="Genomic_DNA"/>
</dbReference>
<dbReference type="Gene3D" id="3.80.10.10">
    <property type="entry name" value="Ribonuclease Inhibitor"/>
    <property type="match status" value="1"/>
</dbReference>
<dbReference type="SUPFAM" id="SSF81383">
    <property type="entry name" value="F-box domain"/>
    <property type="match status" value="1"/>
</dbReference>
<evidence type="ECO:0000313" key="3">
    <source>
        <dbReference type="Proteomes" id="UP000717328"/>
    </source>
</evidence>
<accession>A0A9P7K5E2</accession>
<dbReference type="InterPro" id="IPR001810">
    <property type="entry name" value="F-box_dom"/>
</dbReference>
<comment type="caution">
    <text evidence="2">The sequence shown here is derived from an EMBL/GenBank/DDBJ whole genome shotgun (WGS) entry which is preliminary data.</text>
</comment>
<dbReference type="InterPro" id="IPR032675">
    <property type="entry name" value="LRR_dom_sf"/>
</dbReference>
<evidence type="ECO:0000259" key="1">
    <source>
        <dbReference type="Pfam" id="PF12937"/>
    </source>
</evidence>
<dbReference type="AlphaFoldDB" id="A0A9P7K5E2"/>
<keyword evidence="3" id="KW-1185">Reference proteome</keyword>
<dbReference type="Pfam" id="PF12937">
    <property type="entry name" value="F-box-like"/>
    <property type="match status" value="1"/>
</dbReference>
<evidence type="ECO:0000313" key="2">
    <source>
        <dbReference type="EMBL" id="KAG5637049.1"/>
    </source>
</evidence>
<gene>
    <name evidence="2" type="ORF">H0H81_006000</name>
</gene>